<dbReference type="AlphaFoldDB" id="A0AAW1REK5"/>
<dbReference type="InterPro" id="IPR010920">
    <property type="entry name" value="LSM_dom_sf"/>
</dbReference>
<evidence type="ECO:0000256" key="3">
    <source>
        <dbReference type="ARBA" id="ARBA00022475"/>
    </source>
</evidence>
<feature type="transmembrane region" description="Helical" evidence="7">
    <location>
        <begin position="127"/>
        <end position="148"/>
    </location>
</feature>
<proteinExistence type="inferred from homology"/>
<name>A0AAW1REK5_9CHLO</name>
<keyword evidence="3" id="KW-1003">Cell membrane</keyword>
<evidence type="ECO:0000313" key="10">
    <source>
        <dbReference type="EMBL" id="KAK9832088.1"/>
    </source>
</evidence>
<feature type="transmembrane region" description="Helical" evidence="7">
    <location>
        <begin position="185"/>
        <end position="205"/>
    </location>
</feature>
<evidence type="ECO:0000259" key="8">
    <source>
        <dbReference type="Pfam" id="PF00924"/>
    </source>
</evidence>
<keyword evidence="11" id="KW-1185">Reference proteome</keyword>
<evidence type="ECO:0000259" key="9">
    <source>
        <dbReference type="Pfam" id="PF21088"/>
    </source>
</evidence>
<protein>
    <submittedName>
        <fullName evidence="10">Uncharacterized protein</fullName>
    </submittedName>
</protein>
<dbReference type="SUPFAM" id="SSF82861">
    <property type="entry name" value="Mechanosensitive channel protein MscS (YggB), transmembrane region"/>
    <property type="match status" value="1"/>
</dbReference>
<reference evidence="10 11" key="1">
    <citation type="journal article" date="2024" name="Nat. Commun.">
        <title>Phylogenomics reveals the evolutionary origins of lichenization in chlorophyte algae.</title>
        <authorList>
            <person name="Puginier C."/>
            <person name="Libourel C."/>
            <person name="Otte J."/>
            <person name="Skaloud P."/>
            <person name="Haon M."/>
            <person name="Grisel S."/>
            <person name="Petersen M."/>
            <person name="Berrin J.G."/>
            <person name="Delaux P.M."/>
            <person name="Dal Grande F."/>
            <person name="Keller J."/>
        </authorList>
    </citation>
    <scope>NUCLEOTIDE SEQUENCE [LARGE SCALE GENOMIC DNA]</scope>
    <source>
        <strain evidence="10 11">SAG 245.80</strain>
    </source>
</reference>
<evidence type="ECO:0000256" key="2">
    <source>
        <dbReference type="ARBA" id="ARBA00008017"/>
    </source>
</evidence>
<dbReference type="InterPro" id="IPR011014">
    <property type="entry name" value="MscS_channel_TM-2"/>
</dbReference>
<evidence type="ECO:0000256" key="7">
    <source>
        <dbReference type="SAM" id="Phobius"/>
    </source>
</evidence>
<evidence type="ECO:0000256" key="6">
    <source>
        <dbReference type="ARBA" id="ARBA00023136"/>
    </source>
</evidence>
<accession>A0AAW1REK5</accession>
<dbReference type="InterPro" id="IPR049142">
    <property type="entry name" value="MS_channel_1st"/>
</dbReference>
<keyword evidence="6 7" id="KW-0472">Membrane</keyword>
<dbReference type="GO" id="GO:0005886">
    <property type="term" value="C:plasma membrane"/>
    <property type="evidence" value="ECO:0007669"/>
    <property type="project" value="UniProtKB-SubCell"/>
</dbReference>
<evidence type="ECO:0000256" key="5">
    <source>
        <dbReference type="ARBA" id="ARBA00022989"/>
    </source>
</evidence>
<feature type="domain" description="Mechanosensitive ion channel transmembrane helices 2/3" evidence="9">
    <location>
        <begin position="244"/>
        <end position="280"/>
    </location>
</feature>
<dbReference type="Pfam" id="PF21088">
    <property type="entry name" value="MS_channel_1st"/>
    <property type="match status" value="1"/>
</dbReference>
<dbReference type="EMBL" id="JALJOU010000042">
    <property type="protein sequence ID" value="KAK9832088.1"/>
    <property type="molecule type" value="Genomic_DNA"/>
</dbReference>
<feature type="domain" description="Mechanosensitive ion channel MscS" evidence="8">
    <location>
        <begin position="281"/>
        <end position="353"/>
    </location>
</feature>
<comment type="similarity">
    <text evidence="2">Belongs to the MscS (TC 1.A.23) family.</text>
</comment>
<organism evidence="10 11">
    <name type="scientific">Elliptochloris bilobata</name>
    <dbReference type="NCBI Taxonomy" id="381761"/>
    <lineage>
        <taxon>Eukaryota</taxon>
        <taxon>Viridiplantae</taxon>
        <taxon>Chlorophyta</taxon>
        <taxon>core chlorophytes</taxon>
        <taxon>Trebouxiophyceae</taxon>
        <taxon>Trebouxiophyceae incertae sedis</taxon>
        <taxon>Elliptochloris clade</taxon>
        <taxon>Elliptochloris</taxon>
    </lineage>
</organism>
<evidence type="ECO:0000256" key="1">
    <source>
        <dbReference type="ARBA" id="ARBA00004651"/>
    </source>
</evidence>
<dbReference type="Proteomes" id="UP001445335">
    <property type="component" value="Unassembled WGS sequence"/>
</dbReference>
<dbReference type="Gene3D" id="1.10.287.1260">
    <property type="match status" value="1"/>
</dbReference>
<dbReference type="PANTHER" id="PTHR30566:SF5">
    <property type="entry name" value="MECHANOSENSITIVE ION CHANNEL PROTEIN 1, MITOCHONDRIAL-RELATED"/>
    <property type="match status" value="1"/>
</dbReference>
<keyword evidence="5 7" id="KW-1133">Transmembrane helix</keyword>
<evidence type="ECO:0000313" key="11">
    <source>
        <dbReference type="Proteomes" id="UP001445335"/>
    </source>
</evidence>
<comment type="caution">
    <text evidence="10">The sequence shown here is derived from an EMBL/GenBank/DDBJ whole genome shotgun (WGS) entry which is preliminary data.</text>
</comment>
<dbReference type="InterPro" id="IPR006685">
    <property type="entry name" value="MscS_channel_2nd"/>
</dbReference>
<sequence>MGQQQRYTVIARHRNSLHTATRPRQRRRCSPVQAFLVPDISVGPHEPPEFAAMARKAVSMMSLEEVIGRAVLEVVTVWTVSCMIRAVVHKFGEEARKRYEGDKDPRHAVRILFDSAVASVANPARSLLPLASAIWSLRTVVLTLQIFLDPKLGFLGTMLEKQSHKHMARQACHHTLRQLLNADNILLSLWQVSAIVFTIWYLLCWKNRLVDIFMRIQSDRQDSGEGSLGLERVIIPVSGLADWGLIAVGVLTGLHAFGLNIQPLLAVGGVSGVAIGFGAQNLTSNAISGLILFLTRPFVVGDRVELKSSGGGTIVMGVVESISMMRTQLRTDRAVPISIPNRAITDMIVSNESHIKTPSASIAAPRQFTKTLTMRPTNLDEVRAVKDAISEHLMNRAGIDHSLPRGCELDTIDDGTVKLSITAHATPAQARDFSRFQEQLQLETADILSRHLAAKK</sequence>
<evidence type="ECO:0000256" key="4">
    <source>
        <dbReference type="ARBA" id="ARBA00022692"/>
    </source>
</evidence>
<dbReference type="Gene3D" id="2.30.30.60">
    <property type="match status" value="1"/>
</dbReference>
<dbReference type="InterPro" id="IPR023408">
    <property type="entry name" value="MscS_beta-dom_sf"/>
</dbReference>
<dbReference type="SUPFAM" id="SSF50182">
    <property type="entry name" value="Sm-like ribonucleoproteins"/>
    <property type="match status" value="1"/>
</dbReference>
<dbReference type="Pfam" id="PF00924">
    <property type="entry name" value="MS_channel_2nd"/>
    <property type="match status" value="1"/>
</dbReference>
<dbReference type="PANTHER" id="PTHR30566">
    <property type="entry name" value="YNAI-RELATED MECHANOSENSITIVE ION CHANNEL"/>
    <property type="match status" value="1"/>
</dbReference>
<comment type="subcellular location">
    <subcellularLocation>
        <location evidence="1">Cell membrane</location>
        <topology evidence="1">Multi-pass membrane protein</topology>
    </subcellularLocation>
</comment>
<keyword evidence="4 7" id="KW-0812">Transmembrane</keyword>
<dbReference type="GO" id="GO:0055085">
    <property type="term" value="P:transmembrane transport"/>
    <property type="evidence" value="ECO:0007669"/>
    <property type="project" value="InterPro"/>
</dbReference>
<gene>
    <name evidence="10" type="ORF">WJX81_005553</name>
</gene>